<accession>A0A9X3UGD9</accession>
<reference evidence="2" key="1">
    <citation type="submission" date="2022-11" db="EMBL/GenBank/DDBJ databases">
        <title>Draft genome sequence of Hoeflea poritis E7-10 and Hoeflea prorocentri PM5-8, separated from scleractinian coral Porites lutea and marine dinoflagellate.</title>
        <authorList>
            <person name="Zhang G."/>
            <person name="Wei Q."/>
            <person name="Cai L."/>
        </authorList>
    </citation>
    <scope>NUCLEOTIDE SEQUENCE</scope>
    <source>
        <strain evidence="2">PM5-8</strain>
    </source>
</reference>
<evidence type="ECO:0000256" key="1">
    <source>
        <dbReference type="SAM" id="Phobius"/>
    </source>
</evidence>
<feature type="transmembrane region" description="Helical" evidence="1">
    <location>
        <begin position="29"/>
        <end position="47"/>
    </location>
</feature>
<feature type="transmembrane region" description="Helical" evidence="1">
    <location>
        <begin position="151"/>
        <end position="172"/>
    </location>
</feature>
<evidence type="ECO:0000313" key="3">
    <source>
        <dbReference type="Proteomes" id="UP001151234"/>
    </source>
</evidence>
<protein>
    <submittedName>
        <fullName evidence="2">Uncharacterized protein</fullName>
    </submittedName>
</protein>
<keyword evidence="1" id="KW-1133">Transmembrane helix</keyword>
<feature type="transmembrane region" description="Helical" evidence="1">
    <location>
        <begin position="234"/>
        <end position="254"/>
    </location>
</feature>
<proteinExistence type="predicted"/>
<feature type="transmembrane region" description="Helical" evidence="1">
    <location>
        <begin position="178"/>
        <end position="198"/>
    </location>
</feature>
<feature type="transmembrane region" description="Helical" evidence="1">
    <location>
        <begin position="114"/>
        <end position="131"/>
    </location>
</feature>
<name>A0A9X3UGD9_9HYPH</name>
<keyword evidence="1" id="KW-0472">Membrane</keyword>
<feature type="transmembrane region" description="Helical" evidence="1">
    <location>
        <begin position="59"/>
        <end position="80"/>
    </location>
</feature>
<evidence type="ECO:0000313" key="2">
    <source>
        <dbReference type="EMBL" id="MDA5398103.1"/>
    </source>
</evidence>
<feature type="transmembrane region" description="Helical" evidence="1">
    <location>
        <begin position="87"/>
        <end position="108"/>
    </location>
</feature>
<dbReference type="EMBL" id="JAPJZI010000001">
    <property type="protein sequence ID" value="MDA5398103.1"/>
    <property type="molecule type" value="Genomic_DNA"/>
</dbReference>
<dbReference type="AlphaFoldDB" id="A0A9X3UGD9"/>
<keyword evidence="1" id="KW-0812">Transmembrane</keyword>
<organism evidence="2 3">
    <name type="scientific">Hoeflea prorocentri</name>
    <dbReference type="NCBI Taxonomy" id="1922333"/>
    <lineage>
        <taxon>Bacteria</taxon>
        <taxon>Pseudomonadati</taxon>
        <taxon>Pseudomonadota</taxon>
        <taxon>Alphaproteobacteria</taxon>
        <taxon>Hyphomicrobiales</taxon>
        <taxon>Rhizobiaceae</taxon>
        <taxon>Hoeflea</taxon>
    </lineage>
</organism>
<keyword evidence="3" id="KW-1185">Reference proteome</keyword>
<dbReference type="RefSeq" id="WP_267989542.1">
    <property type="nucleotide sequence ID" value="NZ_JAPJZI010000001.1"/>
</dbReference>
<feature type="transmembrane region" description="Helical" evidence="1">
    <location>
        <begin position="210"/>
        <end position="228"/>
    </location>
</feature>
<gene>
    <name evidence="2" type="ORF">OQ273_05905</name>
</gene>
<feature type="transmembrane region" description="Helical" evidence="1">
    <location>
        <begin position="6"/>
        <end position="22"/>
    </location>
</feature>
<comment type="caution">
    <text evidence="2">The sequence shown here is derived from an EMBL/GenBank/DDBJ whole genome shotgun (WGS) entry which is preliminary data.</text>
</comment>
<sequence>MTLLIAKILSTVFLVLGLSAIAERAGPALAGVLAGFPLGVAIVFLFIGIEQGPFFITDAAAYTVGGFAATLCFNLAYWFISSRIQNHVFLGSILGALAVFLLAAWIISQWPLNVWTGTLLVAAVAASSVFVMRGHNETRIASAIRLTWPVIALRAAIAVVVVLAITGAAAAIGPKWSGLLAAFPITLFPVLIIIQFTYSVEDAGTVIQTFPFGLPSLVVFVVCAWATFEPLGVPLGFVTSLMASALWLTGFFVLRKRLKEMGPISR</sequence>
<dbReference type="Proteomes" id="UP001151234">
    <property type="component" value="Unassembled WGS sequence"/>
</dbReference>